<dbReference type="KEGG" id="nba:CUN60_09950"/>
<keyword evidence="5" id="KW-1185">Reference proteome</keyword>
<dbReference type="InterPro" id="IPR004045">
    <property type="entry name" value="Glutathione_S-Trfase_N"/>
</dbReference>
<dbReference type="InterPro" id="IPR036282">
    <property type="entry name" value="Glutathione-S-Trfase_C_sf"/>
</dbReference>
<dbReference type="Pfam" id="PF02798">
    <property type="entry name" value="GST_N"/>
    <property type="match status" value="1"/>
</dbReference>
<dbReference type="PANTHER" id="PTHR44051">
    <property type="entry name" value="GLUTATHIONE S-TRANSFERASE-RELATED"/>
    <property type="match status" value="1"/>
</dbReference>
<evidence type="ECO:0000256" key="1">
    <source>
        <dbReference type="RuleBase" id="RU003494"/>
    </source>
</evidence>
<dbReference type="Pfam" id="PF00043">
    <property type="entry name" value="GST_C"/>
    <property type="match status" value="1"/>
</dbReference>
<proteinExistence type="inferred from homology"/>
<evidence type="ECO:0000313" key="4">
    <source>
        <dbReference type="EMBL" id="AUR52604.1"/>
    </source>
</evidence>
<evidence type="ECO:0000259" key="2">
    <source>
        <dbReference type="PROSITE" id="PS50404"/>
    </source>
</evidence>
<feature type="domain" description="GST C-terminal" evidence="3">
    <location>
        <begin position="86"/>
        <end position="220"/>
    </location>
</feature>
<dbReference type="InterPro" id="IPR036249">
    <property type="entry name" value="Thioredoxin-like_sf"/>
</dbReference>
<dbReference type="AlphaFoldDB" id="A0A2I7N824"/>
<dbReference type="Gene3D" id="3.40.30.10">
    <property type="entry name" value="Glutaredoxin"/>
    <property type="match status" value="1"/>
</dbReference>
<dbReference type="SUPFAM" id="SSF52833">
    <property type="entry name" value="Thioredoxin-like"/>
    <property type="match status" value="1"/>
</dbReference>
<feature type="domain" description="GST N-terminal" evidence="2">
    <location>
        <begin position="1"/>
        <end position="80"/>
    </location>
</feature>
<accession>A0A2I7N824</accession>
<dbReference type="PROSITE" id="PS50404">
    <property type="entry name" value="GST_NTER"/>
    <property type="match status" value="1"/>
</dbReference>
<evidence type="ECO:0000259" key="3">
    <source>
        <dbReference type="PROSITE" id="PS50405"/>
    </source>
</evidence>
<dbReference type="InterPro" id="IPR040079">
    <property type="entry name" value="Glutathione_S-Trfase"/>
</dbReference>
<sequence>MDKPVLFIIPGACAFGSQVTLEWVNEAYQVGLTTPEIRASSQFKAINPSGKVGALKDGDNVVGENLAILLYLADKYQHKGICPPVGTQERAHVYQWLSYLSSTLHPAFGQVNFPGRFVTPESVDTFRQMALERLIAVLNYVNNSFNSHGLLVTDKPTIVEAQAYGLLRWSNGFHGNPPVVDINDFPQIKAFFELMEKDKAVKNALAIEAGNIDNLNDSQFAGYFLFN</sequence>
<dbReference type="Gene3D" id="1.20.1050.10">
    <property type="match status" value="1"/>
</dbReference>
<gene>
    <name evidence="4" type="ORF">CUN60_09950</name>
</gene>
<dbReference type="PANTHER" id="PTHR44051:SF8">
    <property type="entry name" value="GLUTATHIONE S-TRANSFERASE GSTA"/>
    <property type="match status" value="1"/>
</dbReference>
<comment type="similarity">
    <text evidence="1">Belongs to the GST superfamily.</text>
</comment>
<reference evidence="5" key="1">
    <citation type="submission" date="2017-11" db="EMBL/GenBank/DDBJ databases">
        <authorList>
            <person name="Chan K.G."/>
            <person name="Lee L.S."/>
        </authorList>
    </citation>
    <scope>NUCLEOTIDE SEQUENCE [LARGE SCALE GENOMIC DNA]</scope>
    <source>
        <strain evidence="5">DSM 100970</strain>
    </source>
</reference>
<evidence type="ECO:0000313" key="5">
    <source>
        <dbReference type="Proteomes" id="UP000236655"/>
    </source>
</evidence>
<dbReference type="SFLD" id="SFLDS00019">
    <property type="entry name" value="Glutathione_Transferase_(cytos"/>
    <property type="match status" value="1"/>
</dbReference>
<dbReference type="Proteomes" id="UP000236655">
    <property type="component" value="Chromosome"/>
</dbReference>
<dbReference type="SUPFAM" id="SSF47616">
    <property type="entry name" value="GST C-terminal domain-like"/>
    <property type="match status" value="1"/>
</dbReference>
<organism evidence="4 5">
    <name type="scientific">Aquella oligotrophica</name>
    <dbReference type="NCBI Taxonomy" id="2067065"/>
    <lineage>
        <taxon>Bacteria</taxon>
        <taxon>Pseudomonadati</taxon>
        <taxon>Pseudomonadota</taxon>
        <taxon>Betaproteobacteria</taxon>
        <taxon>Neisseriales</taxon>
        <taxon>Neisseriaceae</taxon>
        <taxon>Aquella</taxon>
    </lineage>
</organism>
<dbReference type="SFLD" id="SFLDG00358">
    <property type="entry name" value="Main_(cytGST)"/>
    <property type="match status" value="1"/>
</dbReference>
<dbReference type="RefSeq" id="WP_102951893.1">
    <property type="nucleotide sequence ID" value="NZ_CP024847.1"/>
</dbReference>
<dbReference type="PROSITE" id="PS50405">
    <property type="entry name" value="GST_CTER"/>
    <property type="match status" value="1"/>
</dbReference>
<protein>
    <recommendedName>
        <fullName evidence="6">Glutathione S-transferase</fullName>
    </recommendedName>
</protein>
<name>A0A2I7N824_9NEIS</name>
<dbReference type="CDD" id="cd03188">
    <property type="entry name" value="GST_C_Beta"/>
    <property type="match status" value="1"/>
</dbReference>
<dbReference type="EMBL" id="CP024847">
    <property type="protein sequence ID" value="AUR52604.1"/>
    <property type="molecule type" value="Genomic_DNA"/>
</dbReference>
<dbReference type="InterPro" id="IPR004046">
    <property type="entry name" value="GST_C"/>
</dbReference>
<evidence type="ECO:0008006" key="6">
    <source>
        <dbReference type="Google" id="ProtNLM"/>
    </source>
</evidence>
<dbReference type="InterPro" id="IPR010987">
    <property type="entry name" value="Glutathione-S-Trfase_C-like"/>
</dbReference>
<dbReference type="OrthoDB" id="8772754at2"/>